<feature type="compositionally biased region" description="Gly residues" evidence="8">
    <location>
        <begin position="603"/>
        <end position="613"/>
    </location>
</feature>
<evidence type="ECO:0000256" key="1">
    <source>
        <dbReference type="ARBA" id="ARBA00004370"/>
    </source>
</evidence>
<evidence type="ECO:0000313" key="10">
    <source>
        <dbReference type="EMBL" id="GLC53144.1"/>
    </source>
</evidence>
<feature type="region of interest" description="Disordered" evidence="8">
    <location>
        <begin position="1224"/>
        <end position="1259"/>
    </location>
</feature>
<dbReference type="GO" id="GO:0000166">
    <property type="term" value="F:nucleotide binding"/>
    <property type="evidence" value="ECO:0007669"/>
    <property type="project" value="UniProtKB-KW"/>
</dbReference>
<feature type="region of interest" description="Disordered" evidence="8">
    <location>
        <begin position="896"/>
        <end position="916"/>
    </location>
</feature>
<name>A0A9W6F1U4_9CHLO</name>
<dbReference type="PROSITE" id="PS50125">
    <property type="entry name" value="GUANYLATE_CYCLASE_2"/>
    <property type="match status" value="1"/>
</dbReference>
<evidence type="ECO:0000256" key="3">
    <source>
        <dbReference type="ARBA" id="ARBA00022741"/>
    </source>
</evidence>
<proteinExistence type="inferred from homology"/>
<feature type="region of interest" description="Disordered" evidence="8">
    <location>
        <begin position="203"/>
        <end position="305"/>
    </location>
</feature>
<dbReference type="CDD" id="cd07302">
    <property type="entry name" value="CHD"/>
    <property type="match status" value="1"/>
</dbReference>
<feature type="compositionally biased region" description="Gly residues" evidence="8">
    <location>
        <begin position="896"/>
        <end position="907"/>
    </location>
</feature>
<feature type="compositionally biased region" description="Polar residues" evidence="8">
    <location>
        <begin position="1081"/>
        <end position="1093"/>
    </location>
</feature>
<feature type="compositionally biased region" description="Low complexity" evidence="8">
    <location>
        <begin position="974"/>
        <end position="995"/>
    </location>
</feature>
<keyword evidence="5" id="KW-0472">Membrane</keyword>
<feature type="region of interest" description="Disordered" evidence="8">
    <location>
        <begin position="956"/>
        <end position="1032"/>
    </location>
</feature>
<accession>A0A9W6F1U4</accession>
<keyword evidence="2" id="KW-0812">Transmembrane</keyword>
<evidence type="ECO:0000256" key="4">
    <source>
        <dbReference type="ARBA" id="ARBA00022989"/>
    </source>
</evidence>
<comment type="caution">
    <text evidence="10">The sequence shown here is derived from an EMBL/GenBank/DDBJ whole genome shotgun (WGS) entry which is preliminary data.</text>
</comment>
<feature type="region of interest" description="Disordered" evidence="8">
    <location>
        <begin position="586"/>
        <end position="616"/>
    </location>
</feature>
<gene>
    <name evidence="10" type="primary">PLESTB001152</name>
    <name evidence="10" type="ORF">PLESTB_000712800</name>
</gene>
<evidence type="ECO:0000256" key="8">
    <source>
        <dbReference type="SAM" id="MobiDB-lite"/>
    </source>
</evidence>
<protein>
    <recommendedName>
        <fullName evidence="9">Guanylate cyclase domain-containing protein</fullName>
    </recommendedName>
</protein>
<dbReference type="InterPro" id="IPR001054">
    <property type="entry name" value="A/G_cyclase"/>
</dbReference>
<dbReference type="PANTHER" id="PTHR11920:SF335">
    <property type="entry name" value="GUANYLATE CYCLASE"/>
    <property type="match status" value="1"/>
</dbReference>
<feature type="compositionally biased region" description="Low complexity" evidence="8">
    <location>
        <begin position="262"/>
        <end position="276"/>
    </location>
</feature>
<dbReference type="Proteomes" id="UP001165080">
    <property type="component" value="Unassembled WGS sequence"/>
</dbReference>
<dbReference type="Pfam" id="PF00211">
    <property type="entry name" value="Guanylate_cyc"/>
    <property type="match status" value="1"/>
</dbReference>
<organism evidence="10 11">
    <name type="scientific">Pleodorina starrii</name>
    <dbReference type="NCBI Taxonomy" id="330485"/>
    <lineage>
        <taxon>Eukaryota</taxon>
        <taxon>Viridiplantae</taxon>
        <taxon>Chlorophyta</taxon>
        <taxon>core chlorophytes</taxon>
        <taxon>Chlorophyceae</taxon>
        <taxon>CS clade</taxon>
        <taxon>Chlamydomonadales</taxon>
        <taxon>Volvocaceae</taxon>
        <taxon>Pleodorina</taxon>
    </lineage>
</organism>
<keyword evidence="4" id="KW-1133">Transmembrane helix</keyword>
<dbReference type="GO" id="GO:0005886">
    <property type="term" value="C:plasma membrane"/>
    <property type="evidence" value="ECO:0007669"/>
    <property type="project" value="TreeGrafter"/>
</dbReference>
<feature type="compositionally biased region" description="Low complexity" evidence="8">
    <location>
        <begin position="1131"/>
        <end position="1143"/>
    </location>
</feature>
<dbReference type="PROSITE" id="PS00452">
    <property type="entry name" value="GUANYLATE_CYCLASE_1"/>
    <property type="match status" value="1"/>
</dbReference>
<dbReference type="Gene3D" id="3.30.70.1230">
    <property type="entry name" value="Nucleotide cyclase"/>
    <property type="match status" value="1"/>
</dbReference>
<dbReference type="InterPro" id="IPR018297">
    <property type="entry name" value="A/G_cyclase_CS"/>
</dbReference>
<feature type="region of interest" description="Disordered" evidence="8">
    <location>
        <begin position="1081"/>
        <end position="1143"/>
    </location>
</feature>
<evidence type="ECO:0000256" key="2">
    <source>
        <dbReference type="ARBA" id="ARBA00022692"/>
    </source>
</evidence>
<dbReference type="GO" id="GO:0004383">
    <property type="term" value="F:guanylate cyclase activity"/>
    <property type="evidence" value="ECO:0007669"/>
    <property type="project" value="TreeGrafter"/>
</dbReference>
<feature type="domain" description="Guanylate cyclase" evidence="9">
    <location>
        <begin position="1279"/>
        <end position="1422"/>
    </location>
</feature>
<keyword evidence="3" id="KW-0547">Nucleotide-binding</keyword>
<dbReference type="EMBL" id="BRXU01000007">
    <property type="protein sequence ID" value="GLC53144.1"/>
    <property type="molecule type" value="Genomic_DNA"/>
</dbReference>
<keyword evidence="6 7" id="KW-0456">Lyase</keyword>
<dbReference type="InterPro" id="IPR050401">
    <property type="entry name" value="Cyclic_nucleotide_synthase"/>
</dbReference>
<keyword evidence="11" id="KW-1185">Reference proteome</keyword>
<evidence type="ECO:0000256" key="5">
    <source>
        <dbReference type="ARBA" id="ARBA00023136"/>
    </source>
</evidence>
<evidence type="ECO:0000256" key="7">
    <source>
        <dbReference type="RuleBase" id="RU000405"/>
    </source>
</evidence>
<feature type="compositionally biased region" description="Low complexity" evidence="8">
    <location>
        <begin position="1015"/>
        <end position="1032"/>
    </location>
</feature>
<feature type="compositionally biased region" description="Low complexity" evidence="8">
    <location>
        <begin position="1224"/>
        <end position="1248"/>
    </location>
</feature>
<evidence type="ECO:0000313" key="11">
    <source>
        <dbReference type="Proteomes" id="UP001165080"/>
    </source>
</evidence>
<dbReference type="GO" id="GO:0004016">
    <property type="term" value="F:adenylate cyclase activity"/>
    <property type="evidence" value="ECO:0007669"/>
    <property type="project" value="TreeGrafter"/>
</dbReference>
<dbReference type="SUPFAM" id="SSF55073">
    <property type="entry name" value="Nucleotide cyclase"/>
    <property type="match status" value="1"/>
</dbReference>
<comment type="similarity">
    <text evidence="7">Belongs to the adenylyl cyclase class-4/guanylyl cyclase family.</text>
</comment>
<feature type="compositionally biased region" description="Low complexity" evidence="8">
    <location>
        <begin position="1094"/>
        <end position="1108"/>
    </location>
</feature>
<dbReference type="SMART" id="SM00044">
    <property type="entry name" value="CYCc"/>
    <property type="match status" value="1"/>
</dbReference>
<comment type="subcellular location">
    <subcellularLocation>
        <location evidence="1">Membrane</location>
    </subcellularLocation>
</comment>
<reference evidence="10 11" key="1">
    <citation type="journal article" date="2023" name="Commun. Biol.">
        <title>Reorganization of the ancestral sex-determining regions during the evolution of trioecy in Pleodorina starrii.</title>
        <authorList>
            <person name="Takahashi K."/>
            <person name="Suzuki S."/>
            <person name="Kawai-Toyooka H."/>
            <person name="Yamamoto K."/>
            <person name="Hamaji T."/>
            <person name="Ootsuki R."/>
            <person name="Yamaguchi H."/>
            <person name="Kawachi M."/>
            <person name="Higashiyama T."/>
            <person name="Nozaki H."/>
        </authorList>
    </citation>
    <scope>NUCLEOTIDE SEQUENCE [LARGE SCALE GENOMIC DNA]</scope>
    <source>
        <strain evidence="10 11">NIES-4479</strain>
    </source>
</reference>
<feature type="compositionally biased region" description="Low complexity" evidence="8">
    <location>
        <begin position="203"/>
        <end position="212"/>
    </location>
</feature>
<dbReference type="GO" id="GO:0007168">
    <property type="term" value="P:receptor guanylyl cyclase signaling pathway"/>
    <property type="evidence" value="ECO:0007669"/>
    <property type="project" value="TreeGrafter"/>
</dbReference>
<dbReference type="PANTHER" id="PTHR11920">
    <property type="entry name" value="GUANYLYL CYCLASE"/>
    <property type="match status" value="1"/>
</dbReference>
<dbReference type="InterPro" id="IPR029787">
    <property type="entry name" value="Nucleotide_cyclase"/>
</dbReference>
<evidence type="ECO:0000256" key="6">
    <source>
        <dbReference type="ARBA" id="ARBA00023239"/>
    </source>
</evidence>
<evidence type="ECO:0000259" key="9">
    <source>
        <dbReference type="PROSITE" id="PS50125"/>
    </source>
</evidence>
<dbReference type="GO" id="GO:0035556">
    <property type="term" value="P:intracellular signal transduction"/>
    <property type="evidence" value="ECO:0007669"/>
    <property type="project" value="InterPro"/>
</dbReference>
<dbReference type="GO" id="GO:0001653">
    <property type="term" value="F:peptide receptor activity"/>
    <property type="evidence" value="ECO:0007669"/>
    <property type="project" value="TreeGrafter"/>
</dbReference>
<sequence>MQLKVLLSCFGRGRGEDALPGDHSAPAHLRAALSKPSSCPAERAPPRPTDYEQLDLALEERLGSRSQFNQSLADEELALGTFPQLRPHAAISAGKSELEYRRDAMICSRMPAAVTVFSQDGQVVHQNSASVFYLGDRVSSSLPGVDVLALVFQLEPDKLDRMLRDIEHESGGRWRGIVRVPSSLVAAMPSSLLVLQPHLSSPGASSLPLTLPTPAPAKQLPHTRSDTSATVVVDTMDGSPRGVLGRPVGHLPPEADRERAEAAAAAAGSAAALAGSVQHAHLSNGQEPGTRHGGVHGPSFPMTGLADASRRGAVTLQLAATGSHSPSVTLSISPFGPAAAPPFPPGILAAADAAGVTAADGPAAVVLADSAAAGSAASASAGAPALQQTMSGKSLNVGGSRGTTAALMPECLSSIGPHVPMQTSHGSLGLGQGTTFSLDSCRPRSVSTTTATTTMMATPFSGLASLTANGQPPTIVTSNGHFADLTATTNEVSQADFPEGVLNRQQHGAALQRTATCPIGLGLGEAAPEAAGSAGAVSAMAAAAASPTVPQVLVWDAGADPLATSTFGLALGRPTETAAVAAPAVPQEPAGGGAGGRATSPGLGTGTGIGTTTGGRKLTVTGDGADLESRGSCGLQGSGNHVRVVDLAFSNQRRSTSQRNMAVAQPIPRTSSFLGPRFFGSAGAHTGSIAAAAGGHVASSRPSSSVASLPGSPHSRALAFASSLRNAPMGTQMLAEGSRRSSLQVSRPHSRGWLAIEAVHAAGAAAPAAPGSPYLGASAAASQKQHLRAVSGRSRGIPPAAARDFFLRSRRSVDVGHAIRIATASRTAASAYSLGEDARLQTEIMPDTITAAAAAAAASPLPPPTPYLSQGTTAAAVHSVASMPVPACLLRGGGGRGGGGRGGGGGDGGEEACVRDPQGGRAFLSQTFQADDLRCATGTTDAITVAVPPLSDGTVAGAATDGVEEPTASGRGGADSADAARRPAAIAASHGGQAAPHAPPLEQQDAQSVPLDANAAQPARSVRAPAASSGRVNSWSNAILARMGTFPRSSRRAATAATRQLATGGAAVGPSVAELLGLSTGSLAPTHGTAPNGSQPQSQVQSRHQQQQLEEALSEGQEPQQLPQPDGVAGPEAGARSAPAVAASPLPGDCWHEIWATAAVDPITGESVVVLSQHDVTAKVVAERHLALVMEAEHRLLEQLFPKHILTHVTEEWIAEAERGAAGGAAAAPPARQPAAAAAASGTARSAGPCGGGHGGSSSEWRPVVRDCNALATWHPQVTLLFADIKGFTPMCKQVTPREVMTMLNQLFSRFDAMLDKFGVFKVETIGDCYFVAGGLIQEDEDGMAAVRDGDSRGDPLHAHKVFMFAKAMLAAAREVRMPSSGEPVQIRIGISSGPVVSGVVGTRMPRFCLFGDTVNTTSRMESTGQPGAIHASESAYALLKSEAWEATGGIEVKGKGLMQTYLWRPILEARGTTMRQLPASSASAAAAAAAALKLRHHGGGLAPSTAGGEVPYSPSGGAADNAQVAALAAAAAATAYTSGTVASAAATAIANAVAAALGTTADTASAKPTDASNAVDDYSDPLVAMLLNHAD</sequence>